<protein>
    <submittedName>
        <fullName evidence="5">ATP synthase mitochondrial F1 complex assembly factor 1</fullName>
    </submittedName>
</protein>
<dbReference type="CTD" id="64756"/>
<proteinExistence type="inferred from homology"/>
<keyword evidence="3" id="KW-0809">Transit peptide</keyword>
<dbReference type="InterPro" id="IPR010591">
    <property type="entry name" value="ATP11"/>
</dbReference>
<name>A0A6I8PI12_ORNAN</name>
<comment type="subcellular location">
    <subcellularLocation>
        <location evidence="1">Mitochondrion</location>
    </subcellularLocation>
</comment>
<evidence type="ECO:0000256" key="1">
    <source>
        <dbReference type="ARBA" id="ARBA00004173"/>
    </source>
</evidence>
<dbReference type="GO" id="GO:0033615">
    <property type="term" value="P:mitochondrial proton-transporting ATP synthase complex assembly"/>
    <property type="evidence" value="ECO:0000318"/>
    <property type="project" value="GO_Central"/>
</dbReference>
<dbReference type="OMA" id="MFYYKTD"/>
<dbReference type="InParanoid" id="A0A6I8PI12"/>
<dbReference type="GeneID" id="100088238"/>
<dbReference type="KEGG" id="oaa:100088238"/>
<organism evidence="5 6">
    <name type="scientific">Ornithorhynchus anatinus</name>
    <name type="common">Duckbill platypus</name>
    <dbReference type="NCBI Taxonomy" id="9258"/>
    <lineage>
        <taxon>Eukaryota</taxon>
        <taxon>Metazoa</taxon>
        <taxon>Chordata</taxon>
        <taxon>Craniata</taxon>
        <taxon>Vertebrata</taxon>
        <taxon>Euteleostomi</taxon>
        <taxon>Mammalia</taxon>
        <taxon>Monotremata</taxon>
        <taxon>Ornithorhynchidae</taxon>
        <taxon>Ornithorhynchus</taxon>
    </lineage>
</organism>
<dbReference type="Ensembl" id="ENSOANT00000072086.1">
    <property type="protein sequence ID" value="ENSOANP00000052262.1"/>
    <property type="gene ID" value="ENSOANG00000007256.2"/>
</dbReference>
<comment type="similarity">
    <text evidence="2">Belongs to the ATP11 family.</text>
</comment>
<accession>A0A6I8PI12</accession>
<dbReference type="AlphaFoldDB" id="A0A6I8PI12"/>
<dbReference type="GO" id="GO:0005739">
    <property type="term" value="C:mitochondrion"/>
    <property type="evidence" value="ECO:0000318"/>
    <property type="project" value="GO_Central"/>
</dbReference>
<dbReference type="RefSeq" id="XP_028939304.1">
    <property type="nucleotide sequence ID" value="XM_029083471.2"/>
</dbReference>
<evidence type="ECO:0000256" key="2">
    <source>
        <dbReference type="ARBA" id="ARBA00009116"/>
    </source>
</evidence>
<reference evidence="5" key="2">
    <citation type="submission" date="2025-08" db="UniProtKB">
        <authorList>
            <consortium name="Ensembl"/>
        </authorList>
    </citation>
    <scope>IDENTIFICATION</scope>
    <source>
        <strain evidence="5">Glennie</strain>
    </source>
</reference>
<dbReference type="OrthoDB" id="16535at2759"/>
<evidence type="ECO:0000313" key="5">
    <source>
        <dbReference type="Ensembl" id="ENSOANP00000052262.1"/>
    </source>
</evidence>
<keyword evidence="4" id="KW-0496">Mitochondrion</keyword>
<dbReference type="Bgee" id="ENSOANG00000007256">
    <property type="expression patterns" value="Expressed in heart and 7 other cell types or tissues"/>
</dbReference>
<dbReference type="PANTHER" id="PTHR13126">
    <property type="entry name" value="CHAPERONE ATP11"/>
    <property type="match status" value="1"/>
</dbReference>
<dbReference type="FunCoup" id="A0A6I8PI12">
    <property type="interactions" value="1516"/>
</dbReference>
<dbReference type="PANTHER" id="PTHR13126:SF0">
    <property type="entry name" value="ATP SYNTHASE MITOCHONDRIAL F1 COMPLEX ASSEMBLY FACTOR 1"/>
    <property type="match status" value="1"/>
</dbReference>
<reference evidence="5" key="3">
    <citation type="submission" date="2025-09" db="UniProtKB">
        <authorList>
            <consortium name="Ensembl"/>
        </authorList>
    </citation>
    <scope>IDENTIFICATION</scope>
    <source>
        <strain evidence="5">Glennie</strain>
    </source>
</reference>
<evidence type="ECO:0000313" key="6">
    <source>
        <dbReference type="Proteomes" id="UP000002279"/>
    </source>
</evidence>
<sequence length="294" mass="33106">MAWRTAVQPAGLSRARWALPVLPRFFSMRPPGSALEDNPFYARYRQKIQQLRRSDPAAFESRLEERGALRKQPLGQSKQAEFVQYVEEKAGAVDRQPLSKGFTRNKTLDSILNLDLVKDKTAEEIGQIWQRYFSAKDTVFAVIPAKTFDLIWTRAQACPSFLCALPRREGYEFFVGQWSGTELHFTALINIQTRGDAAASQLVLYHFPELKAEKGIVLVTAELEPTFLTVPEAQCLASQVQLFYATDCQQTFALVETFNHRPGEFKHMAVITALQQSGLGADLKLPPGPDRPSN</sequence>
<dbReference type="Pfam" id="PF06644">
    <property type="entry name" value="ATP11"/>
    <property type="match status" value="1"/>
</dbReference>
<reference evidence="5 6" key="1">
    <citation type="journal article" date="2008" name="Nature">
        <title>Genome analysis of the platypus reveals unique signatures of evolution.</title>
        <authorList>
            <person name="Warren W.C."/>
            <person name="Hillier L.W."/>
            <person name="Marshall Graves J.A."/>
            <person name="Birney E."/>
            <person name="Ponting C.P."/>
            <person name="Grutzner F."/>
            <person name="Belov K."/>
            <person name="Miller W."/>
            <person name="Clarke L."/>
            <person name="Chinwalla A.T."/>
            <person name="Yang S.P."/>
            <person name="Heger A."/>
            <person name="Locke D.P."/>
            <person name="Miethke P."/>
            <person name="Waters P.D."/>
            <person name="Veyrunes F."/>
            <person name="Fulton L."/>
            <person name="Fulton B."/>
            <person name="Graves T."/>
            <person name="Wallis J."/>
            <person name="Puente X.S."/>
            <person name="Lopez-Otin C."/>
            <person name="Ordonez G.R."/>
            <person name="Eichler E.E."/>
            <person name="Chen L."/>
            <person name="Cheng Z."/>
            <person name="Deakin J.E."/>
            <person name="Alsop A."/>
            <person name="Thompson K."/>
            <person name="Kirby P."/>
            <person name="Papenfuss A.T."/>
            <person name="Wakefield M.J."/>
            <person name="Olender T."/>
            <person name="Lancet D."/>
            <person name="Huttley G.A."/>
            <person name="Smit A.F."/>
            <person name="Pask A."/>
            <person name="Temple-Smith P."/>
            <person name="Batzer M.A."/>
            <person name="Walker J.A."/>
            <person name="Konkel M.K."/>
            <person name="Harris R.S."/>
            <person name="Whittington C.M."/>
            <person name="Wong E.S."/>
            <person name="Gemmell N.J."/>
            <person name="Buschiazzo E."/>
            <person name="Vargas Jentzsch I.M."/>
            <person name="Merkel A."/>
            <person name="Schmitz J."/>
            <person name="Zemann A."/>
            <person name="Churakov G."/>
            <person name="Kriegs J.O."/>
            <person name="Brosius J."/>
            <person name="Murchison E.P."/>
            <person name="Sachidanandam R."/>
            <person name="Smith C."/>
            <person name="Hannon G.J."/>
            <person name="Tsend-Ayush E."/>
            <person name="McMillan D."/>
            <person name="Attenborough R."/>
            <person name="Rens W."/>
            <person name="Ferguson-Smith M."/>
            <person name="Lefevre C.M."/>
            <person name="Sharp J.A."/>
            <person name="Nicholas K.R."/>
            <person name="Ray D.A."/>
            <person name="Kube M."/>
            <person name="Reinhardt R."/>
            <person name="Pringle T.H."/>
            <person name="Taylor J."/>
            <person name="Jones R.C."/>
            <person name="Nixon B."/>
            <person name="Dacheux J.L."/>
            <person name="Niwa H."/>
            <person name="Sekita Y."/>
            <person name="Huang X."/>
            <person name="Stark A."/>
            <person name="Kheradpour P."/>
            <person name="Kellis M."/>
            <person name="Flicek P."/>
            <person name="Chen Y."/>
            <person name="Webber C."/>
            <person name="Hardison R."/>
            <person name="Nelson J."/>
            <person name="Hallsworth-Pepin K."/>
            <person name="Delehaunty K."/>
            <person name="Markovic C."/>
            <person name="Minx P."/>
            <person name="Feng Y."/>
            <person name="Kremitzki C."/>
            <person name="Mitreva M."/>
            <person name="Glasscock J."/>
            <person name="Wylie T."/>
            <person name="Wohldmann P."/>
            <person name="Thiru P."/>
            <person name="Nhan M.N."/>
            <person name="Pohl C.S."/>
            <person name="Smith S.M."/>
            <person name="Hou S."/>
            <person name="Nefedov M."/>
            <person name="de Jong P.J."/>
            <person name="Renfree M.B."/>
            <person name="Mardis E.R."/>
            <person name="Wilson R.K."/>
        </authorList>
    </citation>
    <scope>NUCLEOTIDE SEQUENCE [LARGE SCALE GENOMIC DNA]</scope>
    <source>
        <strain evidence="5 6">Glennie</strain>
    </source>
</reference>
<evidence type="ECO:0000256" key="4">
    <source>
        <dbReference type="ARBA" id="ARBA00023128"/>
    </source>
</evidence>
<evidence type="ECO:0000256" key="3">
    <source>
        <dbReference type="ARBA" id="ARBA00022946"/>
    </source>
</evidence>
<dbReference type="Proteomes" id="UP000002279">
    <property type="component" value="Chromosome 18"/>
</dbReference>
<gene>
    <name evidence="5" type="primary">ATPAF1</name>
</gene>
<dbReference type="GeneTree" id="ENSGT00390000012765"/>
<keyword evidence="6" id="KW-1185">Reference proteome</keyword>